<dbReference type="InterPro" id="IPR002881">
    <property type="entry name" value="DUF58"/>
</dbReference>
<dbReference type="PANTHER" id="PTHR34351">
    <property type="entry name" value="SLR1927 PROTEIN-RELATED"/>
    <property type="match status" value="1"/>
</dbReference>
<keyword evidence="1" id="KW-0472">Membrane</keyword>
<keyword evidence="1" id="KW-1133">Transmembrane helix</keyword>
<evidence type="ECO:0000256" key="1">
    <source>
        <dbReference type="SAM" id="Phobius"/>
    </source>
</evidence>
<dbReference type="PANTHER" id="PTHR34351:SF1">
    <property type="entry name" value="SLR1927 PROTEIN"/>
    <property type="match status" value="1"/>
</dbReference>
<keyword evidence="1" id="KW-0812">Transmembrane</keyword>
<dbReference type="RefSeq" id="WP_344066694.1">
    <property type="nucleotide sequence ID" value="NZ_BAAAPN010000055.1"/>
</dbReference>
<dbReference type="Proteomes" id="UP001501475">
    <property type="component" value="Unassembled WGS sequence"/>
</dbReference>
<feature type="domain" description="DUF58" evidence="2">
    <location>
        <begin position="201"/>
        <end position="276"/>
    </location>
</feature>
<gene>
    <name evidence="3" type="ORF">GCM10009810_24450</name>
</gene>
<feature type="transmembrane region" description="Helical" evidence="1">
    <location>
        <begin position="12"/>
        <end position="33"/>
    </location>
</feature>
<name>A0ABP4WW87_9MICO</name>
<comment type="caution">
    <text evidence="3">The sequence shown here is derived from an EMBL/GenBank/DDBJ whole genome shotgun (WGS) entry which is preliminary data.</text>
</comment>
<dbReference type="Pfam" id="PF01882">
    <property type="entry name" value="DUF58"/>
    <property type="match status" value="1"/>
</dbReference>
<evidence type="ECO:0000259" key="2">
    <source>
        <dbReference type="Pfam" id="PF01882"/>
    </source>
</evidence>
<keyword evidence="4" id="KW-1185">Reference proteome</keyword>
<proteinExistence type="predicted"/>
<accession>A0ABP4WW87</accession>
<organism evidence="3 4">
    <name type="scientific">Nostocoides vanveenii</name>
    <dbReference type="NCBI Taxonomy" id="330835"/>
    <lineage>
        <taxon>Bacteria</taxon>
        <taxon>Bacillati</taxon>
        <taxon>Actinomycetota</taxon>
        <taxon>Actinomycetes</taxon>
        <taxon>Micrococcales</taxon>
        <taxon>Intrasporangiaceae</taxon>
        <taxon>Nostocoides</taxon>
    </lineage>
</organism>
<evidence type="ECO:0000313" key="4">
    <source>
        <dbReference type="Proteomes" id="UP001501475"/>
    </source>
</evidence>
<dbReference type="EMBL" id="BAAAPN010000055">
    <property type="protein sequence ID" value="GAA1764524.1"/>
    <property type="molecule type" value="Genomic_DNA"/>
</dbReference>
<reference evidence="4" key="1">
    <citation type="journal article" date="2019" name="Int. J. Syst. Evol. Microbiol.">
        <title>The Global Catalogue of Microorganisms (GCM) 10K type strain sequencing project: providing services to taxonomists for standard genome sequencing and annotation.</title>
        <authorList>
            <consortium name="The Broad Institute Genomics Platform"/>
            <consortium name="The Broad Institute Genome Sequencing Center for Infectious Disease"/>
            <person name="Wu L."/>
            <person name="Ma J."/>
        </authorList>
    </citation>
    <scope>NUCLEOTIDE SEQUENCE [LARGE SCALE GENOMIC DNA]</scope>
    <source>
        <strain evidence="4">JCM 15591</strain>
    </source>
</reference>
<protein>
    <submittedName>
        <fullName evidence="3">DUF58 domain-containing protein</fullName>
    </submittedName>
</protein>
<sequence>MPRRRTTDALTLRGRAFVAVGVALVVCGILLGFRDITRAGVLVAGLPVLVLVLSRTQHVAMTTRRDVAPAVVPVDEPGDVQLFITNPGTRTTPIMMAEEQLDYALGDRPRFVIPRMGAGVSHQLHYRVRCSVRGRHQLGPLGLRIKDPFELTIRHAIVPGVGELIVLPKVVPLLATRIIGGLGSEGSVPHMIALHGEDDVSVREYRDGDDLRRIHWPATARTGDLMVRQEERPATRRAVLLLDNRAQCEGEPRPAASFEWAVTAAASILALVIPSGVAARLALDGRVLGDATRDALRLDDALIELAVADTSDSPTLVPSIEAAAEAAAGGALCVAVVCPLPDHEADLLSRVRPPGSAGIALVQELPGLSAEAAGATAARLRDRGWGTVVVPVGMGVAEAWSSVETAAAGVR</sequence>
<evidence type="ECO:0000313" key="3">
    <source>
        <dbReference type="EMBL" id="GAA1764524.1"/>
    </source>
</evidence>